<evidence type="ECO:0000256" key="4">
    <source>
        <dbReference type="ARBA" id="ARBA00022801"/>
    </source>
</evidence>
<sequence>MLDQESYQREHHQRMIDGVVAIDFIQNWKIVHEVKQSRAIEKASEFQLKYYMYYLKKKGIAIDQGVLDYPKLKERIELQLTPEDELEIDQVLHAIKTIINQDEMPPRTKKNICRSCAYQEFCFS</sequence>
<dbReference type="NCBIfam" id="TIGR00372">
    <property type="entry name" value="cas4"/>
    <property type="match status" value="1"/>
</dbReference>
<evidence type="ECO:0000256" key="9">
    <source>
        <dbReference type="ARBA" id="ARBA00023014"/>
    </source>
</evidence>
<keyword evidence="11 12" id="KW-0464">Manganese</keyword>
<keyword evidence="10 12" id="KW-0051">Antiviral defense</keyword>
<evidence type="ECO:0000256" key="3">
    <source>
        <dbReference type="ARBA" id="ARBA00022741"/>
    </source>
</evidence>
<dbReference type="GO" id="GO:0051536">
    <property type="term" value="F:iron-sulfur cluster binding"/>
    <property type="evidence" value="ECO:0007669"/>
    <property type="project" value="UniProtKB-KW"/>
</dbReference>
<dbReference type="PANTHER" id="PTHR37168:SF2">
    <property type="entry name" value="CRISPR-ASSOCIATED EXONUCLEASE CAS4"/>
    <property type="match status" value="1"/>
</dbReference>
<comment type="similarity">
    <text evidence="12">Belongs to the CRISPR-associated exonuclease Cas4 family.</text>
</comment>
<dbReference type="STRING" id="1423738.FC84_GL000181"/>
<dbReference type="AlphaFoldDB" id="A0A0R2BIX6"/>
<dbReference type="GO" id="GO:0004527">
    <property type="term" value="F:exonuclease activity"/>
    <property type="evidence" value="ECO:0007669"/>
    <property type="project" value="UniProtKB-KW"/>
</dbReference>
<dbReference type="EC" id="3.1.12.1" evidence="12"/>
<dbReference type="InterPro" id="IPR011604">
    <property type="entry name" value="PDDEXK-like_dom_sf"/>
</dbReference>
<accession>A0A0R2BIX6</accession>
<feature type="domain" description="DUF83" evidence="13">
    <location>
        <begin position="2"/>
        <end position="123"/>
    </location>
</feature>
<evidence type="ECO:0000256" key="7">
    <source>
        <dbReference type="ARBA" id="ARBA00022840"/>
    </source>
</evidence>
<dbReference type="PANTHER" id="PTHR37168">
    <property type="entry name" value="CRISPR-ASSOCIATED EXONUCLEASE CAS4"/>
    <property type="match status" value="1"/>
</dbReference>
<keyword evidence="9 12" id="KW-0411">Iron-sulfur</keyword>
<keyword evidence="4 12" id="KW-0378">Hydrolase</keyword>
<keyword evidence="7" id="KW-0067">ATP-binding</keyword>
<name>A0A0R2BIX6_9LACO</name>
<dbReference type="InterPro" id="IPR013343">
    <property type="entry name" value="CRISPR-assoc_prot_Cas4"/>
</dbReference>
<keyword evidence="6 12" id="KW-0269">Exonuclease</keyword>
<evidence type="ECO:0000256" key="1">
    <source>
        <dbReference type="ARBA" id="ARBA00022722"/>
    </source>
</evidence>
<evidence type="ECO:0000259" key="13">
    <source>
        <dbReference type="Pfam" id="PF01930"/>
    </source>
</evidence>
<evidence type="ECO:0000256" key="12">
    <source>
        <dbReference type="RuleBase" id="RU365022"/>
    </source>
</evidence>
<organism evidence="14 15">
    <name type="scientific">Lapidilactobacillus dextrinicus DSM 20335</name>
    <dbReference type="NCBI Taxonomy" id="1423738"/>
    <lineage>
        <taxon>Bacteria</taxon>
        <taxon>Bacillati</taxon>
        <taxon>Bacillota</taxon>
        <taxon>Bacilli</taxon>
        <taxon>Lactobacillales</taxon>
        <taxon>Lactobacillaceae</taxon>
        <taxon>Lapidilactobacillus</taxon>
    </lineage>
</organism>
<keyword evidence="8 12" id="KW-0408">Iron</keyword>
<evidence type="ECO:0000313" key="14">
    <source>
        <dbReference type="EMBL" id="KRM79024.1"/>
    </source>
</evidence>
<dbReference type="GO" id="GO:0051607">
    <property type="term" value="P:defense response to virus"/>
    <property type="evidence" value="ECO:0007669"/>
    <property type="project" value="UniProtKB-KW"/>
</dbReference>
<dbReference type="EMBL" id="AYYK01000008">
    <property type="protein sequence ID" value="KRM79024.1"/>
    <property type="molecule type" value="Genomic_DNA"/>
</dbReference>
<gene>
    <name evidence="14" type="ORF">FC84_GL000181</name>
</gene>
<dbReference type="GO" id="GO:0004386">
    <property type="term" value="F:helicase activity"/>
    <property type="evidence" value="ECO:0007669"/>
    <property type="project" value="UniProtKB-KW"/>
</dbReference>
<dbReference type="Proteomes" id="UP000051813">
    <property type="component" value="Unassembled WGS sequence"/>
</dbReference>
<comment type="cofactor">
    <cofactor evidence="12">
        <name>Mg(2+)</name>
        <dbReference type="ChEBI" id="CHEBI:18420"/>
    </cofactor>
    <cofactor evidence="12">
        <name>Mn(2+)</name>
        <dbReference type="ChEBI" id="CHEBI:29035"/>
    </cofactor>
    <text evidence="12">Mg(2+) or Mn(2+) required for ssDNA cleavage activity.</text>
</comment>
<evidence type="ECO:0000313" key="15">
    <source>
        <dbReference type="Proteomes" id="UP000051813"/>
    </source>
</evidence>
<evidence type="ECO:0000256" key="11">
    <source>
        <dbReference type="ARBA" id="ARBA00023211"/>
    </source>
</evidence>
<protein>
    <recommendedName>
        <fullName evidence="12">CRISPR-associated exonuclease Cas4</fullName>
        <ecNumber evidence="12">3.1.12.1</ecNumber>
    </recommendedName>
</protein>
<proteinExistence type="inferred from homology"/>
<evidence type="ECO:0000256" key="8">
    <source>
        <dbReference type="ARBA" id="ARBA00023004"/>
    </source>
</evidence>
<dbReference type="Pfam" id="PF01930">
    <property type="entry name" value="Cas_Cas4"/>
    <property type="match status" value="1"/>
</dbReference>
<evidence type="ECO:0000256" key="6">
    <source>
        <dbReference type="ARBA" id="ARBA00022839"/>
    </source>
</evidence>
<keyword evidence="2 12" id="KW-0479">Metal-binding</keyword>
<dbReference type="PATRIC" id="fig|1423738.3.peg.183"/>
<evidence type="ECO:0000256" key="10">
    <source>
        <dbReference type="ARBA" id="ARBA00023118"/>
    </source>
</evidence>
<reference evidence="14 15" key="1">
    <citation type="journal article" date="2015" name="Genome Announc.">
        <title>Expanding the biotechnology potential of lactobacilli through comparative genomics of 213 strains and associated genera.</title>
        <authorList>
            <person name="Sun Z."/>
            <person name="Harris H.M."/>
            <person name="McCann A."/>
            <person name="Guo C."/>
            <person name="Argimon S."/>
            <person name="Zhang W."/>
            <person name="Yang X."/>
            <person name="Jeffery I.B."/>
            <person name="Cooney J.C."/>
            <person name="Kagawa T.F."/>
            <person name="Liu W."/>
            <person name="Song Y."/>
            <person name="Salvetti E."/>
            <person name="Wrobel A."/>
            <person name="Rasinkangas P."/>
            <person name="Parkhill J."/>
            <person name="Rea M.C."/>
            <person name="O'Sullivan O."/>
            <person name="Ritari J."/>
            <person name="Douillard F.P."/>
            <person name="Paul Ross R."/>
            <person name="Yang R."/>
            <person name="Briner A.E."/>
            <person name="Felis G.E."/>
            <person name="de Vos W.M."/>
            <person name="Barrangou R."/>
            <person name="Klaenhammer T.R."/>
            <person name="Caufield P.W."/>
            <person name="Cui Y."/>
            <person name="Zhang H."/>
            <person name="O'Toole P.W."/>
        </authorList>
    </citation>
    <scope>NUCLEOTIDE SEQUENCE [LARGE SCALE GENOMIC DNA]</scope>
    <source>
        <strain evidence="14 15">DSM 20335</strain>
    </source>
</reference>
<comment type="function">
    <text evidence="12">CRISPR (clustered regularly interspaced short palindromic repeat) is an adaptive immune system that provides protection against mobile genetic elements (viruses, transposable elements and conjugative plasmids). CRISPR clusters contain sequences complementary to antecedent mobile elements and target invading nucleic acids. CRISPR clusters are transcribed and processed into CRISPR RNA (crRNA).</text>
</comment>
<dbReference type="GO" id="GO:0046872">
    <property type="term" value="F:metal ion binding"/>
    <property type="evidence" value="ECO:0007669"/>
    <property type="project" value="UniProtKB-KW"/>
</dbReference>
<dbReference type="GO" id="GO:0005524">
    <property type="term" value="F:ATP binding"/>
    <property type="evidence" value="ECO:0007669"/>
    <property type="project" value="UniProtKB-KW"/>
</dbReference>
<dbReference type="Gene3D" id="3.90.320.10">
    <property type="match status" value="1"/>
</dbReference>
<dbReference type="InterPro" id="IPR022765">
    <property type="entry name" value="Dna2/Cas4_DUF83"/>
</dbReference>
<keyword evidence="1 12" id="KW-0540">Nuclease</keyword>
<comment type="cofactor">
    <cofactor evidence="12">
        <name>iron-sulfur cluster</name>
        <dbReference type="ChEBI" id="CHEBI:30408"/>
    </cofactor>
</comment>
<keyword evidence="5" id="KW-0347">Helicase</keyword>
<keyword evidence="3" id="KW-0547">Nucleotide-binding</keyword>
<evidence type="ECO:0000256" key="2">
    <source>
        <dbReference type="ARBA" id="ARBA00022723"/>
    </source>
</evidence>
<evidence type="ECO:0000256" key="5">
    <source>
        <dbReference type="ARBA" id="ARBA00022806"/>
    </source>
</evidence>
<keyword evidence="15" id="KW-1185">Reference proteome</keyword>
<comment type="caution">
    <text evidence="14">The sequence shown here is derived from an EMBL/GenBank/DDBJ whole genome shotgun (WGS) entry which is preliminary data.</text>
</comment>